<accession>A0AAP0I9G8</accession>
<dbReference type="AlphaFoldDB" id="A0AAP0I9G8"/>
<sequence length="89" mass="9646">MAINQSLESVLNTSDVYGNGVKAAFHLQNSNHPGLILVSNLPTGANYHSWSRAMNIALGAKMKTGFINGKFPRPAEDDAIFERTVTQLS</sequence>
<evidence type="ECO:0000313" key="3">
    <source>
        <dbReference type="Proteomes" id="UP001417504"/>
    </source>
</evidence>
<proteinExistence type="predicted"/>
<name>A0AAP0I9G8_9MAGN</name>
<dbReference type="Pfam" id="PF14244">
    <property type="entry name" value="Retrotran_gag_3"/>
    <property type="match status" value="1"/>
</dbReference>
<dbReference type="EMBL" id="JBBNAE010000007">
    <property type="protein sequence ID" value="KAK9110761.1"/>
    <property type="molecule type" value="Genomic_DNA"/>
</dbReference>
<dbReference type="Proteomes" id="UP001417504">
    <property type="component" value="Unassembled WGS sequence"/>
</dbReference>
<keyword evidence="3" id="KW-1185">Reference proteome</keyword>
<organism evidence="2 3">
    <name type="scientific">Stephania japonica</name>
    <dbReference type="NCBI Taxonomy" id="461633"/>
    <lineage>
        <taxon>Eukaryota</taxon>
        <taxon>Viridiplantae</taxon>
        <taxon>Streptophyta</taxon>
        <taxon>Embryophyta</taxon>
        <taxon>Tracheophyta</taxon>
        <taxon>Spermatophyta</taxon>
        <taxon>Magnoliopsida</taxon>
        <taxon>Ranunculales</taxon>
        <taxon>Menispermaceae</taxon>
        <taxon>Menispermoideae</taxon>
        <taxon>Cissampelideae</taxon>
        <taxon>Stephania</taxon>
    </lineage>
</organism>
<dbReference type="PANTHER" id="PTHR37610:SF40">
    <property type="entry name" value="OS01G0909600 PROTEIN"/>
    <property type="match status" value="1"/>
</dbReference>
<gene>
    <name evidence="2" type="ORF">Sjap_018821</name>
</gene>
<protein>
    <recommendedName>
        <fullName evidence="1">Retrotransposon Copia-like N-terminal domain-containing protein</fullName>
    </recommendedName>
</protein>
<comment type="caution">
    <text evidence="2">The sequence shown here is derived from an EMBL/GenBank/DDBJ whole genome shotgun (WGS) entry which is preliminary data.</text>
</comment>
<reference evidence="2 3" key="1">
    <citation type="submission" date="2024-01" db="EMBL/GenBank/DDBJ databases">
        <title>Genome assemblies of Stephania.</title>
        <authorList>
            <person name="Yang L."/>
        </authorList>
    </citation>
    <scope>NUCLEOTIDE SEQUENCE [LARGE SCALE GENOMIC DNA]</scope>
    <source>
        <strain evidence="2">QJT</strain>
        <tissue evidence="2">Leaf</tissue>
    </source>
</reference>
<evidence type="ECO:0000313" key="2">
    <source>
        <dbReference type="EMBL" id="KAK9110761.1"/>
    </source>
</evidence>
<dbReference type="InterPro" id="IPR029472">
    <property type="entry name" value="Copia-like_N"/>
</dbReference>
<evidence type="ECO:0000259" key="1">
    <source>
        <dbReference type="Pfam" id="PF14244"/>
    </source>
</evidence>
<dbReference type="PANTHER" id="PTHR37610">
    <property type="entry name" value="CCHC-TYPE DOMAIN-CONTAINING PROTEIN"/>
    <property type="match status" value="1"/>
</dbReference>
<feature type="domain" description="Retrotransposon Copia-like N-terminal" evidence="1">
    <location>
        <begin position="29"/>
        <end position="75"/>
    </location>
</feature>